<dbReference type="GO" id="GO:0000930">
    <property type="term" value="C:gamma-tubulin complex"/>
    <property type="evidence" value="ECO:0007669"/>
    <property type="project" value="TreeGrafter"/>
</dbReference>
<evidence type="ECO:0000313" key="9">
    <source>
        <dbReference type="EMBL" id="KAA0153022.1"/>
    </source>
</evidence>
<dbReference type="InterPro" id="IPR042241">
    <property type="entry name" value="GCP_C_sf"/>
</dbReference>
<dbReference type="PANTHER" id="PTHR19302">
    <property type="entry name" value="GAMMA TUBULIN COMPLEX PROTEIN"/>
    <property type="match status" value="1"/>
</dbReference>
<dbReference type="InterPro" id="IPR041470">
    <property type="entry name" value="GCP_N"/>
</dbReference>
<evidence type="ECO:0000256" key="4">
    <source>
        <dbReference type="ARBA" id="ARBA00022701"/>
    </source>
</evidence>
<accession>A0A5A8CJ07</accession>
<protein>
    <recommendedName>
        <fullName evidence="11">Spindle pole body component</fullName>
    </recommendedName>
</protein>
<dbReference type="InterPro" id="IPR007259">
    <property type="entry name" value="GCP"/>
</dbReference>
<sequence>MDELKVVLQALRLGDNAVLREAATAFVRPPVGAPRLEPEAHRMVLEVLKQHCSPNQRGLLQESVLAMIARDSGGFAPAIAVIARAVSDTSLLEDLEQAGSSGAAGGSNSGAWSGDAGEREEESLAAFLADDSDAAHGPAAKWGEAVAAEGPGLGRDGEVWELLRPDGGTGGALVSGAPVALCCVASGRFLGADSVSMALRARAAAPGPQELFQLCTPSLLASVAPKEGSARSGGGGGGWAGAVGEQGTEAEADAVLSAIAESLGDSRGGAGGRSLGLGSRSLAGASGVPLSSPLLLRSVHTGLFVAVAPGAEDEEPVLADLSRPPSASHGNEGAEAAVRRDLARSGLRAGQGSGASAFGLGLDGDGPSLLRTPKRGSAVGAGSAPSLASEALLPVAAAFRFAVVPAGATYTPAWALSRPFLAGSFVLAGPALLQGGSGRPGDALRRAGAPVRELGSYDVATQESLLAADVIDAMLGHTGRYVVSASSTRLRSSRARIGSLLSAADEGESSDAAGPSLAMAAATGEGLADVEFVLSRTRGADTALLGLARQLLPAATHAARARRFVELNGRADAGMAAQALADAAKALLHELGLLLTQIEADALAEPMAGFASRRGDDLADEGAVPGGGDGDQASSAPMPPLQRLWFHLQPALRTLAGLHAVVDAAGDARGGKLLDRVALLSARAGDAATASLCRFLLERAAAPFLRQVEAWVFRGELVDDGGLFMVQRAPGAGAGAGSGAGAGAGAGAGKAGTGRRLASASSAIDSEGAITDAVAAAQWWTSGFELSEEQCPAFLRPHAGLVLEAGRNLAALRRCAADTRVPADAAAAAADLAALASGSFEGDIVPGAKGAGQDPALSALRRSAPAAAALAAASRSATAATGSWEEADAEPTPFSSEATGGAAGPDGTSVRLEFSTEARAFEVALRSAHASAAKALLRHLVDRSHLGQWLESMRRYFLLAQGDFVSHFMDSAEEELERLADPTAGLSLSLTAARDGRKIVSLQRLRSLVELSLRMSSASAAPATTDPGRDLLSCDLEDARLLEKLQDIQAAADAAAAAPHQPARRRKHREGTLRGYQAIALSVEVPWPVSLVISPDSLIKYRLLFRHLFLCKHVERKLSAAWTSLQGCKELRLRRELAQAHALRARMQHFVRNLVYYMTIEAMEPRWAEMQRDLAACETVDALSAAHERFLDTSLKECLLTSLEVFKPLDRLVALCGLFADRVVKEIAMHMLDEEEVAKVAGVGTPLAAKRRRDGSTGQGRAADIGAAAGRGLRFIAAHATEEEKADAKAIQRSKEQHRRRAARVAAQSESMRHSMGQEGWRSVIMRASEMFDKLLGQFMSSLVRISQREYRSRVVHLVTRLDFNGFYAETLAAEEAKRAASASRRRAE</sequence>
<evidence type="ECO:0000259" key="8">
    <source>
        <dbReference type="Pfam" id="PF17681"/>
    </source>
</evidence>
<evidence type="ECO:0000256" key="1">
    <source>
        <dbReference type="ARBA" id="ARBA00004245"/>
    </source>
</evidence>
<evidence type="ECO:0000256" key="3">
    <source>
        <dbReference type="ARBA" id="ARBA00022490"/>
    </source>
</evidence>
<dbReference type="OMA" id="MVAMMEN"/>
<dbReference type="Pfam" id="PF17681">
    <property type="entry name" value="GCP_N_terminal"/>
    <property type="match status" value="1"/>
</dbReference>
<comment type="similarity">
    <text evidence="2">Belongs to the TUBGCP family.</text>
</comment>
<evidence type="ECO:0000256" key="5">
    <source>
        <dbReference type="ARBA" id="ARBA00023212"/>
    </source>
</evidence>
<dbReference type="GO" id="GO:0051321">
    <property type="term" value="P:meiotic cell cycle"/>
    <property type="evidence" value="ECO:0007669"/>
    <property type="project" value="TreeGrafter"/>
</dbReference>
<keyword evidence="4" id="KW-0493">Microtubule</keyword>
<proteinExistence type="inferred from homology"/>
<dbReference type="GO" id="GO:0000922">
    <property type="term" value="C:spindle pole"/>
    <property type="evidence" value="ECO:0007669"/>
    <property type="project" value="InterPro"/>
</dbReference>
<dbReference type="EMBL" id="VLTN01000018">
    <property type="protein sequence ID" value="KAA0153022.1"/>
    <property type="molecule type" value="Genomic_DNA"/>
</dbReference>
<keyword evidence="5" id="KW-0206">Cytoskeleton</keyword>
<evidence type="ECO:0000256" key="6">
    <source>
        <dbReference type="SAM" id="MobiDB-lite"/>
    </source>
</evidence>
<organism evidence="9 10">
    <name type="scientific">Cafeteria roenbergensis</name>
    <name type="common">Marine flagellate</name>
    <dbReference type="NCBI Taxonomy" id="33653"/>
    <lineage>
        <taxon>Eukaryota</taxon>
        <taxon>Sar</taxon>
        <taxon>Stramenopiles</taxon>
        <taxon>Bigyra</taxon>
        <taxon>Opalozoa</taxon>
        <taxon>Bicosoecida</taxon>
        <taxon>Cafeteriaceae</taxon>
        <taxon>Cafeteria</taxon>
    </lineage>
</organism>
<dbReference type="GO" id="GO:0051225">
    <property type="term" value="P:spindle assembly"/>
    <property type="evidence" value="ECO:0007669"/>
    <property type="project" value="TreeGrafter"/>
</dbReference>
<name>A0A5A8CJ07_CAFRO</name>
<dbReference type="GO" id="GO:0005874">
    <property type="term" value="C:microtubule"/>
    <property type="evidence" value="ECO:0007669"/>
    <property type="project" value="UniProtKB-KW"/>
</dbReference>
<feature type="domain" description="Gamma tubulin complex component protein N-terminal" evidence="8">
    <location>
        <begin position="535"/>
        <end position="942"/>
    </location>
</feature>
<keyword evidence="3" id="KW-0963">Cytoplasm</keyword>
<evidence type="ECO:0008006" key="11">
    <source>
        <dbReference type="Google" id="ProtNLM"/>
    </source>
</evidence>
<dbReference type="GO" id="GO:0000278">
    <property type="term" value="P:mitotic cell cycle"/>
    <property type="evidence" value="ECO:0007669"/>
    <property type="project" value="TreeGrafter"/>
</dbReference>
<feature type="region of interest" description="Disordered" evidence="6">
    <location>
        <begin position="881"/>
        <end position="909"/>
    </location>
</feature>
<dbReference type="GO" id="GO:0007020">
    <property type="term" value="P:microtubule nucleation"/>
    <property type="evidence" value="ECO:0007669"/>
    <property type="project" value="InterPro"/>
</dbReference>
<dbReference type="Proteomes" id="UP000323011">
    <property type="component" value="Unassembled WGS sequence"/>
</dbReference>
<dbReference type="InterPro" id="IPR040457">
    <property type="entry name" value="GCP_C"/>
</dbReference>
<dbReference type="GO" id="GO:0031122">
    <property type="term" value="P:cytoplasmic microtubule organization"/>
    <property type="evidence" value="ECO:0007669"/>
    <property type="project" value="TreeGrafter"/>
</dbReference>
<reference evidence="9 10" key="1">
    <citation type="submission" date="2019-07" db="EMBL/GenBank/DDBJ databases">
        <title>Genomes of Cafeteria roenbergensis.</title>
        <authorList>
            <person name="Fischer M.G."/>
            <person name="Hackl T."/>
            <person name="Roman M."/>
        </authorList>
    </citation>
    <scope>NUCLEOTIDE SEQUENCE [LARGE SCALE GENOMIC DNA]</scope>
    <source>
        <strain evidence="9 10">BVI</strain>
    </source>
</reference>
<comment type="subcellular location">
    <subcellularLocation>
        <location evidence="1">Cytoplasm</location>
        <location evidence="1">Cytoskeleton</location>
    </subcellularLocation>
</comment>
<evidence type="ECO:0000256" key="2">
    <source>
        <dbReference type="ARBA" id="ARBA00010337"/>
    </source>
</evidence>
<dbReference type="PANTHER" id="PTHR19302:SF13">
    <property type="entry name" value="GAMMA-TUBULIN COMPLEX COMPONENT 2"/>
    <property type="match status" value="1"/>
</dbReference>
<dbReference type="GO" id="GO:0043015">
    <property type="term" value="F:gamma-tubulin binding"/>
    <property type="evidence" value="ECO:0007669"/>
    <property type="project" value="InterPro"/>
</dbReference>
<keyword evidence="10" id="KW-1185">Reference proteome</keyword>
<comment type="caution">
    <text evidence="9">The sequence shown here is derived from an EMBL/GenBank/DDBJ whole genome shotgun (WGS) entry which is preliminary data.</text>
</comment>
<dbReference type="Gene3D" id="1.20.120.1900">
    <property type="entry name" value="Gamma-tubulin complex, C-terminal domain"/>
    <property type="match status" value="1"/>
</dbReference>
<feature type="region of interest" description="Disordered" evidence="6">
    <location>
        <begin position="97"/>
        <end position="116"/>
    </location>
</feature>
<dbReference type="GO" id="GO:0051011">
    <property type="term" value="F:microtubule minus-end binding"/>
    <property type="evidence" value="ECO:0007669"/>
    <property type="project" value="TreeGrafter"/>
</dbReference>
<feature type="domain" description="Gamma tubulin complex component C-terminal" evidence="7">
    <location>
        <begin position="949"/>
        <end position="1368"/>
    </location>
</feature>
<evidence type="ECO:0000313" key="10">
    <source>
        <dbReference type="Proteomes" id="UP000323011"/>
    </source>
</evidence>
<evidence type="ECO:0000259" key="7">
    <source>
        <dbReference type="Pfam" id="PF04130"/>
    </source>
</evidence>
<dbReference type="Pfam" id="PF04130">
    <property type="entry name" value="GCP_C_terminal"/>
    <property type="match status" value="1"/>
</dbReference>
<gene>
    <name evidence="9" type="ORF">FNF29_03542</name>
</gene>